<sequence>MDPQNRIQYTNLPWVLSSFSRHQYEDLFEITSEMQEAIDQELNNYLAEILELLCKEKSSTTNAIDSLVANIGSSSRCDKRCLNCGEQSIDNRKQLCPKCKTRLPTLAELPRQEVPELKKRVNVPEIFIPDPLNVNPNSTANIEKRISKIKNNYPWLVLIPGQLHEEMNMLRADVDLKQFVIYQGYKTENQLAYFKKCYDHHKSWDSVCNIYLQAMAMELMWPYFENCSNPSVEGYLAWRAAKRVFSPVWSARRHPIYRLIDASDEVQLMQLDPTIRDIVDKYSVVSRSGLFNQHQGLDAILEEFNKVLKSLIPPIPQERHWKVTARNFAKQFFRSIGYNDSQTTGPRTRPESISECQRFRIRPRKDNFVSPLESRTICKNLGGQELSSKLTEFMTLAKQARKEYVTKVFCDNSSDSFCRPIPITKQEETAQIEESNMTRPEIIRKIEAFLEQMNKSIQKQYCGFKRKRLNELFIVLEEVRSLFNSENEHNNVDYAENSESVGDNVTREE</sequence>
<evidence type="ECO:0000313" key="2">
    <source>
        <dbReference type="Proteomes" id="UP000266673"/>
    </source>
</evidence>
<organism evidence="1 2">
    <name type="scientific">Gigaspora rosea</name>
    <dbReference type="NCBI Taxonomy" id="44941"/>
    <lineage>
        <taxon>Eukaryota</taxon>
        <taxon>Fungi</taxon>
        <taxon>Fungi incertae sedis</taxon>
        <taxon>Mucoromycota</taxon>
        <taxon>Glomeromycotina</taxon>
        <taxon>Glomeromycetes</taxon>
        <taxon>Diversisporales</taxon>
        <taxon>Gigasporaceae</taxon>
        <taxon>Gigaspora</taxon>
    </lineage>
</organism>
<gene>
    <name evidence="1" type="ORF">C2G38_2174373</name>
</gene>
<name>A0A397VQR2_9GLOM</name>
<protein>
    <submittedName>
        <fullName evidence="1">Uncharacterized protein</fullName>
    </submittedName>
</protein>
<dbReference type="Proteomes" id="UP000266673">
    <property type="component" value="Unassembled WGS sequence"/>
</dbReference>
<reference evidence="1 2" key="1">
    <citation type="submission" date="2018-06" db="EMBL/GenBank/DDBJ databases">
        <title>Comparative genomics reveals the genomic features of Rhizophagus irregularis, R. cerebriforme, R. diaphanum and Gigaspora rosea, and their symbiotic lifestyle signature.</title>
        <authorList>
            <person name="Morin E."/>
            <person name="San Clemente H."/>
            <person name="Chen E.C.H."/>
            <person name="De La Providencia I."/>
            <person name="Hainaut M."/>
            <person name="Kuo A."/>
            <person name="Kohler A."/>
            <person name="Murat C."/>
            <person name="Tang N."/>
            <person name="Roy S."/>
            <person name="Loubradou J."/>
            <person name="Henrissat B."/>
            <person name="Grigoriev I.V."/>
            <person name="Corradi N."/>
            <person name="Roux C."/>
            <person name="Martin F.M."/>
        </authorList>
    </citation>
    <scope>NUCLEOTIDE SEQUENCE [LARGE SCALE GENOMIC DNA]</scope>
    <source>
        <strain evidence="1 2">DAOM 194757</strain>
    </source>
</reference>
<dbReference type="OrthoDB" id="2378260at2759"/>
<proteinExistence type="predicted"/>
<evidence type="ECO:0000313" key="1">
    <source>
        <dbReference type="EMBL" id="RIB22253.1"/>
    </source>
</evidence>
<dbReference type="EMBL" id="QKWP01000317">
    <property type="protein sequence ID" value="RIB22253.1"/>
    <property type="molecule type" value="Genomic_DNA"/>
</dbReference>
<dbReference type="AlphaFoldDB" id="A0A397VQR2"/>
<comment type="caution">
    <text evidence="1">The sequence shown here is derived from an EMBL/GenBank/DDBJ whole genome shotgun (WGS) entry which is preliminary data.</text>
</comment>
<accession>A0A397VQR2</accession>
<keyword evidence="2" id="KW-1185">Reference proteome</keyword>